<reference evidence="2 3" key="1">
    <citation type="submission" date="2018-09" db="EMBL/GenBank/DDBJ databases">
        <authorList>
            <person name="Zhu H."/>
        </authorList>
    </citation>
    <scope>NUCLEOTIDE SEQUENCE [LARGE SCALE GENOMIC DNA]</scope>
    <source>
        <strain evidence="2 3">K1S02-6</strain>
    </source>
</reference>
<evidence type="ECO:0000313" key="3">
    <source>
        <dbReference type="Proteomes" id="UP000284021"/>
    </source>
</evidence>
<dbReference type="RefSeq" id="WP_119952357.1">
    <property type="nucleotide sequence ID" value="NZ_QYUR01000002.1"/>
</dbReference>
<name>A0A418XHS1_9PSED</name>
<feature type="signal peptide" evidence="1">
    <location>
        <begin position="1"/>
        <end position="28"/>
    </location>
</feature>
<dbReference type="AlphaFoldDB" id="A0A418XHS1"/>
<keyword evidence="3" id="KW-1185">Reference proteome</keyword>
<gene>
    <name evidence="2" type="ORF">D3879_01410</name>
</gene>
<feature type="chain" id="PRO_5019148467" evidence="1">
    <location>
        <begin position="29"/>
        <end position="170"/>
    </location>
</feature>
<dbReference type="Pfam" id="PF11220">
    <property type="entry name" value="DUF3015"/>
    <property type="match status" value="1"/>
</dbReference>
<evidence type="ECO:0000313" key="2">
    <source>
        <dbReference type="EMBL" id="RJG12012.1"/>
    </source>
</evidence>
<protein>
    <submittedName>
        <fullName evidence="2">DUF3015 domain-containing protein</fullName>
    </submittedName>
</protein>
<sequence length="170" mass="17668">MDKRLLSKGLILGVLSAASLLAQAQAQAADGKGCGWGNMLFEGQSGLVPHLLAISTNVTSGNASFGLTSGTNGCDTSVKLGYGGRSLFAMNGMLDSIAEDMAQGQGEALDAYATLLGVEKADRAHFAQVTHQNFGTIFPRADVTSEQVLAATLDVMSRDSQLARYAKQPA</sequence>
<organism evidence="2 3">
    <name type="scientific">Pseudomonas cavernicola</name>
    <dbReference type="NCBI Taxonomy" id="2320866"/>
    <lineage>
        <taxon>Bacteria</taxon>
        <taxon>Pseudomonadati</taxon>
        <taxon>Pseudomonadota</taxon>
        <taxon>Gammaproteobacteria</taxon>
        <taxon>Pseudomonadales</taxon>
        <taxon>Pseudomonadaceae</taxon>
        <taxon>Pseudomonas</taxon>
    </lineage>
</organism>
<accession>A0A418XHS1</accession>
<keyword evidence="1" id="KW-0732">Signal</keyword>
<dbReference type="EMBL" id="QYUR01000002">
    <property type="protein sequence ID" value="RJG12012.1"/>
    <property type="molecule type" value="Genomic_DNA"/>
</dbReference>
<dbReference type="InterPro" id="IPR021383">
    <property type="entry name" value="DUF3015"/>
</dbReference>
<comment type="caution">
    <text evidence="2">The sequence shown here is derived from an EMBL/GenBank/DDBJ whole genome shotgun (WGS) entry which is preliminary data.</text>
</comment>
<evidence type="ECO:0000256" key="1">
    <source>
        <dbReference type="SAM" id="SignalP"/>
    </source>
</evidence>
<proteinExistence type="predicted"/>
<dbReference type="OrthoDB" id="334910at2"/>
<dbReference type="Proteomes" id="UP000284021">
    <property type="component" value="Unassembled WGS sequence"/>
</dbReference>